<feature type="compositionally biased region" description="Basic and acidic residues" evidence="1">
    <location>
        <begin position="25"/>
        <end position="34"/>
    </location>
</feature>
<evidence type="ECO:0000313" key="2">
    <source>
        <dbReference type="EMBL" id="KAJ7346123.1"/>
    </source>
</evidence>
<dbReference type="EMBL" id="JARIHO010000021">
    <property type="protein sequence ID" value="KAJ7346123.1"/>
    <property type="molecule type" value="Genomic_DNA"/>
</dbReference>
<proteinExistence type="predicted"/>
<protein>
    <recommendedName>
        <fullName evidence="4">Transposase</fullName>
    </recommendedName>
</protein>
<reference evidence="2" key="1">
    <citation type="submission" date="2023-03" db="EMBL/GenBank/DDBJ databases">
        <title>Massive genome expansion in bonnet fungi (Mycena s.s.) driven by repeated elements and novel gene families across ecological guilds.</title>
        <authorList>
            <consortium name="Lawrence Berkeley National Laboratory"/>
            <person name="Harder C.B."/>
            <person name="Miyauchi S."/>
            <person name="Viragh M."/>
            <person name="Kuo A."/>
            <person name="Thoen E."/>
            <person name="Andreopoulos B."/>
            <person name="Lu D."/>
            <person name="Skrede I."/>
            <person name="Drula E."/>
            <person name="Henrissat B."/>
            <person name="Morin E."/>
            <person name="Kohler A."/>
            <person name="Barry K."/>
            <person name="LaButti K."/>
            <person name="Morin E."/>
            <person name="Salamov A."/>
            <person name="Lipzen A."/>
            <person name="Mereny Z."/>
            <person name="Hegedus B."/>
            <person name="Baldrian P."/>
            <person name="Stursova M."/>
            <person name="Weitz H."/>
            <person name="Taylor A."/>
            <person name="Grigoriev I.V."/>
            <person name="Nagy L.G."/>
            <person name="Martin F."/>
            <person name="Kauserud H."/>
        </authorList>
    </citation>
    <scope>NUCLEOTIDE SEQUENCE</scope>
    <source>
        <strain evidence="2">CBHHK002</strain>
    </source>
</reference>
<evidence type="ECO:0000256" key="1">
    <source>
        <dbReference type="SAM" id="MobiDB-lite"/>
    </source>
</evidence>
<accession>A0AAD7EQA7</accession>
<dbReference type="SUPFAM" id="SSF46689">
    <property type="entry name" value="Homeodomain-like"/>
    <property type="match status" value="1"/>
</dbReference>
<sequence>TEVHAFTNVSPRQQHRIWKLWHETSEVKPTREGPETGGRPRNFTSDDVVFLQGSIDRTCDTYLDELQEALGATCGAEASHATIWQTLRRSGYRMKKV</sequence>
<feature type="non-terminal residue" evidence="2">
    <location>
        <position position="97"/>
    </location>
</feature>
<feature type="non-terminal residue" evidence="2">
    <location>
        <position position="1"/>
    </location>
</feature>
<comment type="caution">
    <text evidence="2">The sequence shown here is derived from an EMBL/GenBank/DDBJ whole genome shotgun (WGS) entry which is preliminary data.</text>
</comment>
<keyword evidence="3" id="KW-1185">Reference proteome</keyword>
<dbReference type="AlphaFoldDB" id="A0AAD7EQA7"/>
<evidence type="ECO:0008006" key="4">
    <source>
        <dbReference type="Google" id="ProtNLM"/>
    </source>
</evidence>
<feature type="region of interest" description="Disordered" evidence="1">
    <location>
        <begin position="25"/>
        <end position="45"/>
    </location>
</feature>
<dbReference type="Proteomes" id="UP001218218">
    <property type="component" value="Unassembled WGS sequence"/>
</dbReference>
<organism evidence="2 3">
    <name type="scientific">Mycena albidolilacea</name>
    <dbReference type="NCBI Taxonomy" id="1033008"/>
    <lineage>
        <taxon>Eukaryota</taxon>
        <taxon>Fungi</taxon>
        <taxon>Dikarya</taxon>
        <taxon>Basidiomycota</taxon>
        <taxon>Agaricomycotina</taxon>
        <taxon>Agaricomycetes</taxon>
        <taxon>Agaricomycetidae</taxon>
        <taxon>Agaricales</taxon>
        <taxon>Marasmiineae</taxon>
        <taxon>Mycenaceae</taxon>
        <taxon>Mycena</taxon>
    </lineage>
</organism>
<gene>
    <name evidence="2" type="ORF">DFH08DRAFT_662376</name>
</gene>
<name>A0AAD7EQA7_9AGAR</name>
<evidence type="ECO:0000313" key="3">
    <source>
        <dbReference type="Proteomes" id="UP001218218"/>
    </source>
</evidence>
<dbReference type="InterPro" id="IPR009057">
    <property type="entry name" value="Homeodomain-like_sf"/>
</dbReference>